<dbReference type="EMBL" id="VSSQ01057365">
    <property type="protein sequence ID" value="MPN11168.1"/>
    <property type="molecule type" value="Genomic_DNA"/>
</dbReference>
<name>A0A645F9W6_9ZZZZ</name>
<organism evidence="1">
    <name type="scientific">bioreactor metagenome</name>
    <dbReference type="NCBI Taxonomy" id="1076179"/>
    <lineage>
        <taxon>unclassified sequences</taxon>
        <taxon>metagenomes</taxon>
        <taxon>ecological metagenomes</taxon>
    </lineage>
</organism>
<gene>
    <name evidence="1" type="ORF">SDC9_158469</name>
</gene>
<comment type="caution">
    <text evidence="1">The sequence shown here is derived from an EMBL/GenBank/DDBJ whole genome shotgun (WGS) entry which is preliminary data.</text>
</comment>
<protein>
    <submittedName>
        <fullName evidence="1">Uncharacterized protein</fullName>
    </submittedName>
</protein>
<proteinExistence type="predicted"/>
<evidence type="ECO:0000313" key="1">
    <source>
        <dbReference type="EMBL" id="MPN11168.1"/>
    </source>
</evidence>
<reference evidence="1" key="1">
    <citation type="submission" date="2019-08" db="EMBL/GenBank/DDBJ databases">
        <authorList>
            <person name="Kucharzyk K."/>
            <person name="Murdoch R.W."/>
            <person name="Higgins S."/>
            <person name="Loffler F."/>
        </authorList>
    </citation>
    <scope>NUCLEOTIDE SEQUENCE</scope>
</reference>
<accession>A0A645F9W6</accession>
<dbReference type="AlphaFoldDB" id="A0A645F9W6"/>
<sequence length="89" mass="10363">MLIQGLLRVRYDGERNVHFSRSLGNSGFCPLYHHHDLDPLVFEEMIGIPVFQHIELAHAAAQMSQENHRSEISFQLRLEIFTTPILHQK</sequence>